<dbReference type="KEGG" id="lpar:FAM21731_02624"/>
<organism evidence="2 3">
    <name type="scientific">Lentilactobacillus parabuchneri</name>
    <dbReference type="NCBI Taxonomy" id="152331"/>
    <lineage>
        <taxon>Bacteria</taxon>
        <taxon>Bacillati</taxon>
        <taxon>Bacillota</taxon>
        <taxon>Bacilli</taxon>
        <taxon>Lactobacillales</taxon>
        <taxon>Lactobacillaceae</taxon>
        <taxon>Lentilactobacillus</taxon>
    </lineage>
</organism>
<comment type="caution">
    <text evidence="2">The sequence shown here is derived from an EMBL/GenBank/DDBJ whole genome shotgun (WGS) entry which is preliminary data.</text>
</comment>
<dbReference type="EMBL" id="MSBD01000055">
    <property type="protein sequence ID" value="ORN24772.1"/>
    <property type="molecule type" value="Genomic_DNA"/>
</dbReference>
<protein>
    <submittedName>
        <fullName evidence="2">Uncharacterized protein</fullName>
    </submittedName>
</protein>
<name>A0A1X1FBB1_9LACO</name>
<evidence type="ECO:0000256" key="1">
    <source>
        <dbReference type="SAM" id="Phobius"/>
    </source>
</evidence>
<proteinExistence type="predicted"/>
<sequence length="56" mass="6643">MMSKKNWIYILRYLLAIGLYVLYVEIFDKHDFSWIVIAFTIGYGLGAFPVKPKDQR</sequence>
<gene>
    <name evidence="2" type="ORF">FAM23169_02567</name>
</gene>
<dbReference type="AlphaFoldDB" id="A0A1X1FBB1"/>
<feature type="transmembrane region" description="Helical" evidence="1">
    <location>
        <begin position="7"/>
        <end position="26"/>
    </location>
</feature>
<keyword evidence="3" id="KW-1185">Reference proteome</keyword>
<dbReference type="Proteomes" id="UP000193009">
    <property type="component" value="Unassembled WGS sequence"/>
</dbReference>
<feature type="transmembrane region" description="Helical" evidence="1">
    <location>
        <begin position="32"/>
        <end position="50"/>
    </location>
</feature>
<reference evidence="2 3" key="1">
    <citation type="journal article" date="2017" name="Front. Microbiol.">
        <title>The Histidine Decarboxylase Gene Cluster of Lactobacillus parabuchneri Was Gained by Horizontal Gene Transfer and Is Mobile within the Species.</title>
        <authorList>
            <person name="Wuthrich D."/>
            <person name="Berthoud H."/>
            <person name="Wechsler D."/>
            <person name="Eugster E."/>
            <person name="Irmler S."/>
            <person name="Bruggmann R."/>
        </authorList>
    </citation>
    <scope>NUCLEOTIDE SEQUENCE [LARGE SCALE GENOMIC DNA]</scope>
    <source>
        <strain evidence="2 3">FAM23169</strain>
    </source>
</reference>
<evidence type="ECO:0000313" key="3">
    <source>
        <dbReference type="Proteomes" id="UP000193009"/>
    </source>
</evidence>
<keyword evidence="1" id="KW-0472">Membrane</keyword>
<dbReference type="RefSeq" id="WP_153106408.1">
    <property type="nucleotide sequence ID" value="NZ_CP018797.1"/>
</dbReference>
<keyword evidence="1" id="KW-1133">Transmembrane helix</keyword>
<accession>A0A1X1FBB1</accession>
<keyword evidence="1" id="KW-0812">Transmembrane</keyword>
<evidence type="ECO:0000313" key="2">
    <source>
        <dbReference type="EMBL" id="ORN24772.1"/>
    </source>
</evidence>